<proteinExistence type="predicted"/>
<accession>A0A2P1P7L6</accession>
<gene>
    <name evidence="1" type="ORF">phytr_3000</name>
</gene>
<reference evidence="1 2" key="1">
    <citation type="submission" date="2018-03" db="EMBL/GenBank/DDBJ databases">
        <title>A gene transfer event suggests a long-term partnership between eustigmatophyte algae and a novel lineage of endosymbiotic bacteria.</title>
        <authorList>
            <person name="Yurchenko T."/>
            <person name="Sevcikova T."/>
            <person name="Pribyl P."/>
            <person name="El Karkouri K."/>
            <person name="Klimes V."/>
            <person name="Amaral R."/>
            <person name="Zbrankova V."/>
            <person name="Kim E."/>
            <person name="Raoult D."/>
            <person name="Santos L.M.A."/>
            <person name="Elias M."/>
        </authorList>
    </citation>
    <scope>NUCLEOTIDE SEQUENCE [LARGE SCALE GENOMIC DNA]</scope>
    <source>
        <strain evidence="1">CCALA 838</strain>
    </source>
</reference>
<dbReference type="OrthoDB" id="9807606at2"/>
<dbReference type="AlphaFoldDB" id="A0A2P1P7L6"/>
<dbReference type="KEGG" id="ptc:phytr_3000"/>
<evidence type="ECO:0000313" key="1">
    <source>
        <dbReference type="EMBL" id="AVP87256.1"/>
    </source>
</evidence>
<protein>
    <submittedName>
        <fullName evidence="1">Uncharacterized protein</fullName>
    </submittedName>
</protein>
<dbReference type="Proteomes" id="UP000241762">
    <property type="component" value="Chromosome"/>
</dbReference>
<dbReference type="EMBL" id="CP027845">
    <property type="protein sequence ID" value="AVP87256.1"/>
    <property type="molecule type" value="Genomic_DNA"/>
</dbReference>
<keyword evidence="2" id="KW-1185">Reference proteome</keyword>
<evidence type="ECO:0000313" key="2">
    <source>
        <dbReference type="Proteomes" id="UP000241762"/>
    </source>
</evidence>
<dbReference type="RefSeq" id="WP_106874124.1">
    <property type="nucleotide sequence ID" value="NZ_CP027845.1"/>
</dbReference>
<sequence>MTICPIKKFFNIKSFMGFKSVKCKKDDVSPTKLPVNEEFRCLPNEWCKKDGSKYHIESDKEIFDISSQLDAIYNKMQEEISSIDYVRNEKYLEYRREIDTSKQLAKIYDIFESQEASFGSLVDDVSLFNKQSFDELINGQFDESGSKMAHDVELNGKSPHVDKML</sequence>
<name>A0A2P1P7L6_9RICK</name>
<organism evidence="1 2">
    <name type="scientific">Candidatus Phycorickettsia trachydisci</name>
    <dbReference type="NCBI Taxonomy" id="2115978"/>
    <lineage>
        <taxon>Bacteria</taxon>
        <taxon>Pseudomonadati</taxon>
        <taxon>Pseudomonadota</taxon>
        <taxon>Alphaproteobacteria</taxon>
        <taxon>Rickettsiales</taxon>
        <taxon>Rickettsiaceae</taxon>
        <taxon>Candidatus Phycorickettsia</taxon>
    </lineage>
</organism>